<sequence>MSDIARRFPENPLLMPKDLHASTDDLQIISLLNPGVFEFEGKIWLLVRVAECIAQKEGVIFFPVINALGKVEIIEIPLNDPDLVTNDARIVQYKGLDYLTTLSHLRLLCSDDGINFQEPKQNSILTGLGNLEQFGIEDCRVSKLDDTYYLTYTAVSENGVGVGLRTTKDWKNFDAKGMIFPPHNKDCAIFEEKIKGKFYALHRPSSPQIGGNFIWLAESNDGIHWGNHQCIIKSRPGLWDSARVGAGAAPIKTEKGWLEIYHGANAEHQYCLGAFLMDLEDPSKIIARTVEPIMRPQENYELSGFFGYVVFTNGHVVNGDKLTVYYGAADEFVCGAYFSINEILSCLEFVGNK</sequence>
<dbReference type="PANTHER" id="PTHR34106:SF5">
    <property type="entry name" value="GLYCOSIDASE"/>
    <property type="match status" value="1"/>
</dbReference>
<dbReference type="GO" id="GO:0016787">
    <property type="term" value="F:hydrolase activity"/>
    <property type="evidence" value="ECO:0007669"/>
    <property type="project" value="UniProtKB-KW"/>
</dbReference>
<comment type="caution">
    <text evidence="4">The sequence shown here is derived from an EMBL/GenBank/DDBJ whole genome shotgun (WGS) entry which is preliminary data.</text>
</comment>
<dbReference type="CDD" id="cd18612">
    <property type="entry name" value="GH130_Lin0857-like"/>
    <property type="match status" value="1"/>
</dbReference>
<dbReference type="PANTHER" id="PTHR34106">
    <property type="entry name" value="GLYCOSIDASE"/>
    <property type="match status" value="1"/>
</dbReference>
<dbReference type="Proteomes" id="UP000722625">
    <property type="component" value="Unassembled WGS sequence"/>
</dbReference>
<evidence type="ECO:0000256" key="1">
    <source>
        <dbReference type="ARBA" id="ARBA00022676"/>
    </source>
</evidence>
<keyword evidence="5" id="KW-1185">Reference proteome</keyword>
<name>A0ABS5PB23_9FLAO</name>
<keyword evidence="1" id="KW-0328">Glycosyltransferase</keyword>
<accession>A0ABS5PB23</accession>
<gene>
    <name evidence="4" type="ORF">KHA90_10895</name>
</gene>
<organism evidence="4 5">
    <name type="scientific">Flavobacterium psychroterrae</name>
    <dbReference type="NCBI Taxonomy" id="2133767"/>
    <lineage>
        <taxon>Bacteria</taxon>
        <taxon>Pseudomonadati</taxon>
        <taxon>Bacteroidota</taxon>
        <taxon>Flavobacteriia</taxon>
        <taxon>Flavobacteriales</taxon>
        <taxon>Flavobacteriaceae</taxon>
        <taxon>Flavobacterium</taxon>
    </lineage>
</organism>
<dbReference type="Gene3D" id="2.115.10.20">
    <property type="entry name" value="Glycosyl hydrolase domain, family 43"/>
    <property type="match status" value="1"/>
</dbReference>
<proteinExistence type="inferred from homology"/>
<dbReference type="EMBL" id="JAGYVZ010000009">
    <property type="protein sequence ID" value="MBS7231529.1"/>
    <property type="molecule type" value="Genomic_DNA"/>
</dbReference>
<reference evidence="4 5" key="1">
    <citation type="journal article" date="2018" name="Int. J. Syst. Evol. Microbiol.">
        <title>Flavobacterium chryseum sp. nov. and Flavobacterium psychroterrae sp. nov., novel environmental bacteria isolated from Antarctica.</title>
        <authorList>
            <person name="Kralova S."/>
            <person name="Svec P."/>
            <person name="Busse H.J."/>
            <person name="Stankova E."/>
            <person name="Vaczi P."/>
            <person name="Sedlacek I."/>
        </authorList>
    </citation>
    <scope>NUCLEOTIDE SEQUENCE [LARGE SCALE GENOMIC DNA]</scope>
    <source>
        <strain evidence="4 5">CCM 8827</strain>
    </source>
</reference>
<evidence type="ECO:0000256" key="2">
    <source>
        <dbReference type="ARBA" id="ARBA00022679"/>
    </source>
</evidence>
<dbReference type="Pfam" id="PF04041">
    <property type="entry name" value="Glyco_hydro_130"/>
    <property type="match status" value="1"/>
</dbReference>
<evidence type="ECO:0000313" key="4">
    <source>
        <dbReference type="EMBL" id="MBS7231529.1"/>
    </source>
</evidence>
<dbReference type="SUPFAM" id="SSF75005">
    <property type="entry name" value="Arabinanase/levansucrase/invertase"/>
    <property type="match status" value="1"/>
</dbReference>
<dbReference type="InterPro" id="IPR023296">
    <property type="entry name" value="Glyco_hydro_beta-prop_sf"/>
</dbReference>
<comment type="similarity">
    <text evidence="3">Belongs to the glycosyl hydrolase 130 family.</text>
</comment>
<evidence type="ECO:0000313" key="5">
    <source>
        <dbReference type="Proteomes" id="UP000722625"/>
    </source>
</evidence>
<dbReference type="RefSeq" id="WP_213299195.1">
    <property type="nucleotide sequence ID" value="NZ_JAGYVZ010000009.1"/>
</dbReference>
<dbReference type="PIRSF" id="PIRSF016202">
    <property type="entry name" value="PH1107"/>
    <property type="match status" value="1"/>
</dbReference>
<evidence type="ECO:0000256" key="3">
    <source>
        <dbReference type="ARBA" id="ARBA00024356"/>
    </source>
</evidence>
<keyword evidence="2" id="KW-0808">Transferase</keyword>
<keyword evidence="4" id="KW-0378">Hydrolase</keyword>
<dbReference type="InterPro" id="IPR007184">
    <property type="entry name" value="Mannoside_phosphorylase"/>
</dbReference>
<protein>
    <submittedName>
        <fullName evidence="4">Glycoside hydrolase family 130 protein</fullName>
    </submittedName>
</protein>